<dbReference type="AlphaFoldDB" id="A0A1U9UQ52"/>
<evidence type="ECO:0000313" key="1">
    <source>
        <dbReference type="EMBL" id="AQV94740.1"/>
    </source>
</evidence>
<sequence>MPRGGVMSARLIAAAVVALALLAGLAWVHQHGKSVGMAACQAEQRAELDAWQVNADAAAELYEAERAKKVPQYRAVTVTKERVIHANPDYAACRLDADGLRLLRDNAAIANTGQPAPAPGAGAQ</sequence>
<gene>
    <name evidence="1" type="ORF">BJN34_12705</name>
</gene>
<dbReference type="Proteomes" id="UP000189627">
    <property type="component" value="Chromosome 1"/>
</dbReference>
<proteinExistence type="predicted"/>
<dbReference type="KEGG" id="cuh:BJN34_12705"/>
<reference evidence="2" key="1">
    <citation type="submission" date="2017-02" db="EMBL/GenBank/DDBJ databases">
        <title>Complete genome sequence of Cupriavidus necator strain NH9, a 3-chlorobenzoate degrader.</title>
        <authorList>
            <person name="Moriuchi R."/>
            <person name="Dohra H."/>
            <person name="Ogawa N."/>
        </authorList>
    </citation>
    <scope>NUCLEOTIDE SEQUENCE [LARGE SCALE GENOMIC DNA]</scope>
    <source>
        <strain evidence="2">NH9</strain>
    </source>
</reference>
<accession>A0A1U9UQ52</accession>
<organism evidence="1 2">
    <name type="scientific">Cupriavidus necator</name>
    <name type="common">Alcaligenes eutrophus</name>
    <name type="synonym">Ralstonia eutropha</name>
    <dbReference type="NCBI Taxonomy" id="106590"/>
    <lineage>
        <taxon>Bacteria</taxon>
        <taxon>Pseudomonadati</taxon>
        <taxon>Pseudomonadota</taxon>
        <taxon>Betaproteobacteria</taxon>
        <taxon>Burkholderiales</taxon>
        <taxon>Burkholderiaceae</taxon>
        <taxon>Cupriavidus</taxon>
    </lineage>
</organism>
<protein>
    <submittedName>
        <fullName evidence="1">Uncharacterized protein</fullName>
    </submittedName>
</protein>
<evidence type="ECO:0000313" key="2">
    <source>
        <dbReference type="Proteomes" id="UP000189627"/>
    </source>
</evidence>
<dbReference type="EMBL" id="CP017757">
    <property type="protein sequence ID" value="AQV94740.1"/>
    <property type="molecule type" value="Genomic_DNA"/>
</dbReference>
<name>A0A1U9UQ52_CUPNE</name>